<dbReference type="Proteomes" id="UP000300142">
    <property type="component" value="Unassembled WGS sequence"/>
</dbReference>
<evidence type="ECO:0000313" key="2">
    <source>
        <dbReference type="Proteomes" id="UP000300142"/>
    </source>
</evidence>
<gene>
    <name evidence="1" type="ORF">SR1949_29700</name>
</gene>
<accession>A0A480A2W2</accession>
<evidence type="ECO:0000313" key="1">
    <source>
        <dbReference type="EMBL" id="GCL37858.1"/>
    </source>
</evidence>
<dbReference type="EMBL" id="BJCE01000101">
    <property type="protein sequence ID" value="GCL37858.1"/>
    <property type="molecule type" value="Genomic_DNA"/>
</dbReference>
<evidence type="ECO:0008006" key="3">
    <source>
        <dbReference type="Google" id="ProtNLM"/>
    </source>
</evidence>
<comment type="caution">
    <text evidence="1">The sequence shown here is derived from an EMBL/GenBank/DDBJ whole genome shotgun (WGS) entry which is preliminary data.</text>
</comment>
<dbReference type="RefSeq" id="WP_137667915.1">
    <property type="nucleotide sequence ID" value="NZ_BJCE01000101.1"/>
</dbReference>
<reference evidence="2" key="1">
    <citation type="submission" date="2019-02" db="EMBL/GenBank/DDBJ databases">
        <title>Draft genome sequence of Sphaerospermopsis reniformis NIES-1949.</title>
        <authorList>
            <person name="Yamaguchi H."/>
            <person name="Suzuki S."/>
            <person name="Kawachi M."/>
        </authorList>
    </citation>
    <scope>NUCLEOTIDE SEQUENCE [LARGE SCALE GENOMIC DNA]</scope>
    <source>
        <strain evidence="2">NIES-1949</strain>
    </source>
</reference>
<proteinExistence type="predicted"/>
<sequence>MTNSSTIRQEILKQISFIPDEQLSYVLEFLQKMNIADQQTHDNDEDVDDELLDMSASALQDYLTGKDKGISSQELKRQLLGEDFA</sequence>
<keyword evidence="2" id="KW-1185">Reference proteome</keyword>
<organism evidence="1 2">
    <name type="scientific">Sphaerospermopsis reniformis</name>
    <dbReference type="NCBI Taxonomy" id="531300"/>
    <lineage>
        <taxon>Bacteria</taxon>
        <taxon>Bacillati</taxon>
        <taxon>Cyanobacteriota</taxon>
        <taxon>Cyanophyceae</taxon>
        <taxon>Nostocales</taxon>
        <taxon>Aphanizomenonaceae</taxon>
        <taxon>Sphaerospermopsis</taxon>
    </lineage>
</organism>
<dbReference type="AlphaFoldDB" id="A0A480A2W2"/>
<name>A0A480A2W2_9CYAN</name>
<protein>
    <recommendedName>
        <fullName evidence="3">DUF2281 domain-containing protein</fullName>
    </recommendedName>
</protein>